<dbReference type="AlphaFoldDB" id="A0A383EM93"/>
<proteinExistence type="predicted"/>
<reference evidence="1" key="1">
    <citation type="submission" date="2018-05" db="EMBL/GenBank/DDBJ databases">
        <authorList>
            <person name="Lanie J.A."/>
            <person name="Ng W.-L."/>
            <person name="Kazmierczak K.M."/>
            <person name="Andrzejewski T.M."/>
            <person name="Davidsen T.M."/>
            <person name="Wayne K.J."/>
            <person name="Tettelin H."/>
            <person name="Glass J.I."/>
            <person name="Rusch D."/>
            <person name="Podicherti R."/>
            <person name="Tsui H.-C.T."/>
            <person name="Winkler M.E."/>
        </authorList>
    </citation>
    <scope>NUCLEOTIDE SEQUENCE</scope>
</reference>
<sequence length="25" mass="2982">MSDNKDGFLKSLFFGEIREDLLFPY</sequence>
<name>A0A383EM93_9ZZZZ</name>
<feature type="non-terminal residue" evidence="1">
    <location>
        <position position="25"/>
    </location>
</feature>
<gene>
    <name evidence="1" type="ORF">METZ01_LOCUS510062</name>
</gene>
<dbReference type="EMBL" id="UINC01226637">
    <property type="protein sequence ID" value="SVE57208.1"/>
    <property type="molecule type" value="Genomic_DNA"/>
</dbReference>
<protein>
    <submittedName>
        <fullName evidence="1">Uncharacterized protein</fullName>
    </submittedName>
</protein>
<accession>A0A383EM93</accession>
<organism evidence="1">
    <name type="scientific">marine metagenome</name>
    <dbReference type="NCBI Taxonomy" id="408172"/>
    <lineage>
        <taxon>unclassified sequences</taxon>
        <taxon>metagenomes</taxon>
        <taxon>ecological metagenomes</taxon>
    </lineage>
</organism>
<evidence type="ECO:0000313" key="1">
    <source>
        <dbReference type="EMBL" id="SVE57208.1"/>
    </source>
</evidence>